<gene>
    <name evidence="2" type="ORF">Scep_030322</name>
</gene>
<sequence length="141" mass="15764">MSLERIREREIEREGGRSRQEREGRRRWRGAAAPGKIRARRSSGSRQRLAVTKVQTAARCSGEPTRRPARKGARGRAVAARRGGVLTAATVSGYTGEGLASLRCTSRRADGQQQRQTRRWRACGEDDEQHGTVHQDADEEQ</sequence>
<evidence type="ECO:0000313" key="2">
    <source>
        <dbReference type="EMBL" id="KAK9083851.1"/>
    </source>
</evidence>
<evidence type="ECO:0000256" key="1">
    <source>
        <dbReference type="SAM" id="MobiDB-lite"/>
    </source>
</evidence>
<dbReference type="EMBL" id="JBBNAG010000013">
    <property type="protein sequence ID" value="KAK9083851.1"/>
    <property type="molecule type" value="Genomic_DNA"/>
</dbReference>
<feature type="region of interest" description="Disordered" evidence="1">
    <location>
        <begin position="106"/>
        <end position="141"/>
    </location>
</feature>
<comment type="caution">
    <text evidence="2">The sequence shown here is derived from an EMBL/GenBank/DDBJ whole genome shotgun (WGS) entry which is preliminary data.</text>
</comment>
<evidence type="ECO:0000313" key="3">
    <source>
        <dbReference type="Proteomes" id="UP001419268"/>
    </source>
</evidence>
<protein>
    <submittedName>
        <fullName evidence="2">Uncharacterized protein</fullName>
    </submittedName>
</protein>
<proteinExistence type="predicted"/>
<dbReference type="AlphaFoldDB" id="A0AAP0HGS1"/>
<name>A0AAP0HGS1_9MAGN</name>
<dbReference type="Proteomes" id="UP001419268">
    <property type="component" value="Unassembled WGS sequence"/>
</dbReference>
<accession>A0AAP0HGS1</accession>
<reference evidence="2 3" key="1">
    <citation type="submission" date="2024-01" db="EMBL/GenBank/DDBJ databases">
        <title>Genome assemblies of Stephania.</title>
        <authorList>
            <person name="Yang L."/>
        </authorList>
    </citation>
    <scope>NUCLEOTIDE SEQUENCE [LARGE SCALE GENOMIC DNA]</scope>
    <source>
        <strain evidence="2">JXDWG</strain>
        <tissue evidence="2">Leaf</tissue>
    </source>
</reference>
<feature type="region of interest" description="Disordered" evidence="1">
    <location>
        <begin position="1"/>
        <end position="78"/>
    </location>
</feature>
<feature type="compositionally biased region" description="Basic and acidic residues" evidence="1">
    <location>
        <begin position="129"/>
        <end position="141"/>
    </location>
</feature>
<organism evidence="2 3">
    <name type="scientific">Stephania cephalantha</name>
    <dbReference type="NCBI Taxonomy" id="152367"/>
    <lineage>
        <taxon>Eukaryota</taxon>
        <taxon>Viridiplantae</taxon>
        <taxon>Streptophyta</taxon>
        <taxon>Embryophyta</taxon>
        <taxon>Tracheophyta</taxon>
        <taxon>Spermatophyta</taxon>
        <taxon>Magnoliopsida</taxon>
        <taxon>Ranunculales</taxon>
        <taxon>Menispermaceae</taxon>
        <taxon>Menispermoideae</taxon>
        <taxon>Cissampelideae</taxon>
        <taxon>Stephania</taxon>
    </lineage>
</organism>
<keyword evidence="3" id="KW-1185">Reference proteome</keyword>
<feature type="compositionally biased region" description="Basic and acidic residues" evidence="1">
    <location>
        <begin position="1"/>
        <end position="24"/>
    </location>
</feature>